<feature type="repeat" description="ANK" evidence="3">
    <location>
        <begin position="171"/>
        <end position="203"/>
    </location>
</feature>
<keyword evidence="5" id="KW-1185">Reference proteome</keyword>
<feature type="repeat" description="ANK" evidence="3">
    <location>
        <begin position="98"/>
        <end position="130"/>
    </location>
</feature>
<proteinExistence type="predicted"/>
<dbReference type="EMBL" id="CADCXV010001416">
    <property type="protein sequence ID" value="CAB0044261.1"/>
    <property type="molecule type" value="Genomic_DNA"/>
</dbReference>
<gene>
    <name evidence="4" type="ORF">TBRA_LOCUS15849</name>
</gene>
<evidence type="ECO:0000256" key="1">
    <source>
        <dbReference type="ARBA" id="ARBA00022737"/>
    </source>
</evidence>
<dbReference type="GO" id="GO:0005634">
    <property type="term" value="C:nucleus"/>
    <property type="evidence" value="ECO:0007669"/>
    <property type="project" value="TreeGrafter"/>
</dbReference>
<dbReference type="Gene3D" id="1.25.40.20">
    <property type="entry name" value="Ankyrin repeat-containing domain"/>
    <property type="match status" value="3"/>
</dbReference>
<reference evidence="4 5" key="1">
    <citation type="submission" date="2020-02" db="EMBL/GenBank/DDBJ databases">
        <authorList>
            <person name="Ferguson B K."/>
        </authorList>
    </citation>
    <scope>NUCLEOTIDE SEQUENCE [LARGE SCALE GENOMIC DNA]</scope>
</reference>
<dbReference type="Proteomes" id="UP000479190">
    <property type="component" value="Unassembled WGS sequence"/>
</dbReference>
<dbReference type="AlphaFoldDB" id="A0A6H5J9L1"/>
<dbReference type="Pfam" id="PF12796">
    <property type="entry name" value="Ank_2"/>
    <property type="match status" value="2"/>
</dbReference>
<organism evidence="4 5">
    <name type="scientific">Trichogramma brassicae</name>
    <dbReference type="NCBI Taxonomy" id="86971"/>
    <lineage>
        <taxon>Eukaryota</taxon>
        <taxon>Metazoa</taxon>
        <taxon>Ecdysozoa</taxon>
        <taxon>Arthropoda</taxon>
        <taxon>Hexapoda</taxon>
        <taxon>Insecta</taxon>
        <taxon>Pterygota</taxon>
        <taxon>Neoptera</taxon>
        <taxon>Endopterygota</taxon>
        <taxon>Hymenoptera</taxon>
        <taxon>Apocrita</taxon>
        <taxon>Proctotrupomorpha</taxon>
        <taxon>Chalcidoidea</taxon>
        <taxon>Trichogrammatidae</taxon>
        <taxon>Trichogramma</taxon>
    </lineage>
</organism>
<evidence type="ECO:0000256" key="3">
    <source>
        <dbReference type="PROSITE-ProRule" id="PRU00023"/>
    </source>
</evidence>
<protein>
    <submittedName>
        <fullName evidence="4">Uncharacterized protein</fullName>
    </submittedName>
</protein>
<dbReference type="SMART" id="SM00248">
    <property type="entry name" value="ANK"/>
    <property type="match status" value="5"/>
</dbReference>
<name>A0A6H5J9L1_9HYME</name>
<dbReference type="OrthoDB" id="6593077at2759"/>
<evidence type="ECO:0000313" key="5">
    <source>
        <dbReference type="Proteomes" id="UP000479190"/>
    </source>
</evidence>
<evidence type="ECO:0000313" key="4">
    <source>
        <dbReference type="EMBL" id="CAB0044261.1"/>
    </source>
</evidence>
<feature type="repeat" description="ANK" evidence="3">
    <location>
        <begin position="25"/>
        <end position="57"/>
    </location>
</feature>
<keyword evidence="2 3" id="KW-0040">ANK repeat</keyword>
<dbReference type="PROSITE" id="PS50297">
    <property type="entry name" value="ANK_REP_REGION"/>
    <property type="match status" value="2"/>
</dbReference>
<dbReference type="InterPro" id="IPR002110">
    <property type="entry name" value="Ankyrin_rpt"/>
</dbReference>
<evidence type="ECO:0000256" key="2">
    <source>
        <dbReference type="ARBA" id="ARBA00023043"/>
    </source>
</evidence>
<dbReference type="InterPro" id="IPR050776">
    <property type="entry name" value="Ank_Repeat/CDKN_Inhibitor"/>
</dbReference>
<dbReference type="PROSITE" id="PS50088">
    <property type="entry name" value="ANK_REPEAT"/>
    <property type="match status" value="3"/>
</dbReference>
<sequence>MSGCHEVVEKFLELGQDPNCLVTKTSDSPLHLALAGGHDKVVEMLLRHGADPNSADENGMRPLHLIYNREFDDDLAEVFFKICDEKHQLVQVDAVDKLGRAPPLYALFHNRKKVIELLLERGANPNLAAKSGWTPMQIICDRENDDNLAKIFFDINDGKHQLVEVNVQDKFGRTPLLLAIHYNLKMTAELLLRRGADPNLSDRDGWTPLQMIFRKENDADVLAKMLFKISDEKHQLVQVNA</sequence>
<dbReference type="PANTHER" id="PTHR24201">
    <property type="entry name" value="ANK_REP_REGION DOMAIN-CONTAINING PROTEIN"/>
    <property type="match status" value="1"/>
</dbReference>
<dbReference type="InterPro" id="IPR036770">
    <property type="entry name" value="Ankyrin_rpt-contain_sf"/>
</dbReference>
<accession>A0A6H5J9L1</accession>
<keyword evidence="1" id="KW-0677">Repeat</keyword>
<dbReference type="PANTHER" id="PTHR24201:SF2">
    <property type="entry name" value="ANKYRIN REPEAT DOMAIN-CONTAINING PROTEIN 42"/>
    <property type="match status" value="1"/>
</dbReference>
<dbReference type="PRINTS" id="PR01415">
    <property type="entry name" value="ANKYRIN"/>
</dbReference>
<dbReference type="SUPFAM" id="SSF48403">
    <property type="entry name" value="Ankyrin repeat"/>
    <property type="match status" value="1"/>
</dbReference>